<name>A0A327QFM8_9BACT</name>
<dbReference type="EMBL" id="QLLL01000008">
    <property type="protein sequence ID" value="RAJ00487.1"/>
    <property type="molecule type" value="Genomic_DNA"/>
</dbReference>
<keyword evidence="2" id="KW-0812">Transmembrane</keyword>
<dbReference type="AlphaFoldDB" id="A0A327QFM8"/>
<proteinExistence type="predicted"/>
<reference evidence="3 4" key="1">
    <citation type="submission" date="2018-06" db="EMBL/GenBank/DDBJ databases">
        <title>Genomic Encyclopedia of Archaeal and Bacterial Type Strains, Phase II (KMG-II): from individual species to whole genera.</title>
        <authorList>
            <person name="Goeker M."/>
        </authorList>
    </citation>
    <scope>NUCLEOTIDE SEQUENCE [LARGE SCALE GENOMIC DNA]</scope>
    <source>
        <strain evidence="3 4">DSM 23857</strain>
    </source>
</reference>
<evidence type="ECO:0000256" key="1">
    <source>
        <dbReference type="SAM" id="MobiDB-lite"/>
    </source>
</evidence>
<accession>A0A327QFM8</accession>
<keyword evidence="4" id="KW-1185">Reference proteome</keyword>
<feature type="transmembrane region" description="Helical" evidence="2">
    <location>
        <begin position="135"/>
        <end position="156"/>
    </location>
</feature>
<keyword evidence="2" id="KW-0472">Membrane</keyword>
<gene>
    <name evidence="3" type="ORF">LX64_04193</name>
</gene>
<sequence>MRPHCNHFTAVFLSIIISIQFACKTTKSKQVAETVNRYVDKKIGKTSDSTRTVNLSTALLDCLYYKKTIFEVIPQDSAPPYQRTTVIEIGRKRESQSQNSFQTNYRDSLTQSQTKVSNTSKSTLEKTEKSRSPTWFVFVVVVGIIAIVLYLFKIIYH</sequence>
<dbReference type="Proteomes" id="UP000249547">
    <property type="component" value="Unassembled WGS sequence"/>
</dbReference>
<comment type="caution">
    <text evidence="3">The sequence shown here is derived from an EMBL/GenBank/DDBJ whole genome shotgun (WGS) entry which is preliminary data.</text>
</comment>
<evidence type="ECO:0000313" key="3">
    <source>
        <dbReference type="EMBL" id="RAJ00487.1"/>
    </source>
</evidence>
<evidence type="ECO:0000256" key="2">
    <source>
        <dbReference type="SAM" id="Phobius"/>
    </source>
</evidence>
<feature type="compositionally biased region" description="Polar residues" evidence="1">
    <location>
        <begin position="96"/>
        <end position="122"/>
    </location>
</feature>
<feature type="region of interest" description="Disordered" evidence="1">
    <location>
        <begin position="93"/>
        <end position="125"/>
    </location>
</feature>
<evidence type="ECO:0000313" key="4">
    <source>
        <dbReference type="Proteomes" id="UP000249547"/>
    </source>
</evidence>
<keyword evidence="2" id="KW-1133">Transmembrane helix</keyword>
<protein>
    <submittedName>
        <fullName evidence="3">Uncharacterized protein</fullName>
    </submittedName>
</protein>
<organism evidence="3 4">
    <name type="scientific">Chitinophaga skermanii</name>
    <dbReference type="NCBI Taxonomy" id="331697"/>
    <lineage>
        <taxon>Bacteria</taxon>
        <taxon>Pseudomonadati</taxon>
        <taxon>Bacteroidota</taxon>
        <taxon>Chitinophagia</taxon>
        <taxon>Chitinophagales</taxon>
        <taxon>Chitinophagaceae</taxon>
        <taxon>Chitinophaga</taxon>
    </lineage>
</organism>